<feature type="transmembrane region" description="Helical" evidence="6">
    <location>
        <begin position="59"/>
        <end position="79"/>
    </location>
</feature>
<dbReference type="InterPro" id="IPR030923">
    <property type="entry name" value="LptG"/>
</dbReference>
<comment type="caution">
    <text evidence="7">The sequence shown here is derived from an EMBL/GenBank/DDBJ whole genome shotgun (WGS) entry which is preliminary data.</text>
</comment>
<keyword evidence="2" id="KW-1003">Cell membrane</keyword>
<comment type="subcellular location">
    <subcellularLocation>
        <location evidence="1">Cell membrane</location>
        <topology evidence="1">Multi-pass membrane protein</topology>
    </subcellularLocation>
</comment>
<keyword evidence="5 6" id="KW-0472">Membrane</keyword>
<dbReference type="GO" id="GO:0043190">
    <property type="term" value="C:ATP-binding cassette (ABC) transporter complex"/>
    <property type="evidence" value="ECO:0007669"/>
    <property type="project" value="InterPro"/>
</dbReference>
<evidence type="ECO:0000256" key="3">
    <source>
        <dbReference type="ARBA" id="ARBA00022692"/>
    </source>
</evidence>
<feature type="transmembrane region" description="Helical" evidence="6">
    <location>
        <begin position="99"/>
        <end position="121"/>
    </location>
</feature>
<dbReference type="STRING" id="1461693.ATO10_03560"/>
<evidence type="ECO:0000256" key="4">
    <source>
        <dbReference type="ARBA" id="ARBA00022989"/>
    </source>
</evidence>
<name>A0A058ZSL0_9RHOB</name>
<accession>A0A058ZSL0</accession>
<dbReference type="eggNOG" id="COG0795">
    <property type="taxonomic scope" value="Bacteria"/>
</dbReference>
<dbReference type="InterPro" id="IPR005495">
    <property type="entry name" value="LptG/LptF_permease"/>
</dbReference>
<feature type="transmembrane region" description="Helical" evidence="6">
    <location>
        <begin position="12"/>
        <end position="32"/>
    </location>
</feature>
<dbReference type="PANTHER" id="PTHR33529">
    <property type="entry name" value="SLR0882 PROTEIN-RELATED"/>
    <property type="match status" value="1"/>
</dbReference>
<dbReference type="NCBIfam" id="TIGR04408">
    <property type="entry name" value="LptG_lptG"/>
    <property type="match status" value="1"/>
</dbReference>
<organism evidence="7 8">
    <name type="scientific">Actibacterium atlanticum</name>
    <dbReference type="NCBI Taxonomy" id="1461693"/>
    <lineage>
        <taxon>Bacteria</taxon>
        <taxon>Pseudomonadati</taxon>
        <taxon>Pseudomonadota</taxon>
        <taxon>Alphaproteobacteria</taxon>
        <taxon>Rhodobacterales</taxon>
        <taxon>Roseobacteraceae</taxon>
        <taxon>Actibacterium</taxon>
    </lineage>
</organism>
<evidence type="ECO:0000256" key="5">
    <source>
        <dbReference type="ARBA" id="ARBA00023136"/>
    </source>
</evidence>
<evidence type="ECO:0000256" key="2">
    <source>
        <dbReference type="ARBA" id="ARBA00022475"/>
    </source>
</evidence>
<dbReference type="Pfam" id="PF03739">
    <property type="entry name" value="LptF_LptG"/>
    <property type="match status" value="1"/>
</dbReference>
<evidence type="ECO:0000256" key="6">
    <source>
        <dbReference type="SAM" id="Phobius"/>
    </source>
</evidence>
<keyword evidence="8" id="KW-1185">Reference proteome</keyword>
<gene>
    <name evidence="7" type="ORF">ATO10_03560</name>
</gene>
<reference evidence="7 8" key="1">
    <citation type="submission" date="2013-04" db="EMBL/GenBank/DDBJ databases">
        <title>Shimia sp. 22II-S11-Z10 Genome Sequencing.</title>
        <authorList>
            <person name="Lai Q."/>
            <person name="Li G."/>
            <person name="Shao Z."/>
        </authorList>
    </citation>
    <scope>NUCLEOTIDE SEQUENCE [LARGE SCALE GENOMIC DNA]</scope>
    <source>
        <strain evidence="8">22II-S11-Z10</strain>
    </source>
</reference>
<dbReference type="PATRIC" id="fig|1461693.3.peg.734"/>
<feature type="transmembrane region" description="Helical" evidence="6">
    <location>
        <begin position="278"/>
        <end position="300"/>
    </location>
</feature>
<dbReference type="AlphaFoldDB" id="A0A058ZSL0"/>
<sequence length="367" mass="39888">MRLHIYFIRRFLRMFFAVGASFCAMMLLIDLLEQTREFADVSVSFTQTLGLAALNMPGSFYSILPLVVLLTGLALFLNLARTSELVVTRASGRSAIRSLIAPVVAAFAVGVLTVVVFNPFVAGTSKQYDLKAGKYRGQASSVLSLAQGEGLWLRQGSPEGQMVIRASRANSDGTQLFDATFMTFASGSGPIQRIHAASARLENGAWNLRDVKVWDLSDAGINPEANAVSSQSLELPSDLTRQRIRDSFGAPSEIPVWDLPEFIDNLQRAGFSTQKHQVWLQMELALPLIYVAMLMIAAAFTMRHTRFGRTGVMVMGALGLGLGLFFLRNFAQVLGESGQIPAAMAAWSPPIIGIMLATGLLLHLEDG</sequence>
<dbReference type="RefSeq" id="WP_035248371.1">
    <property type="nucleotide sequence ID" value="NZ_AQQY01000001.1"/>
</dbReference>
<keyword evidence="3 6" id="KW-0812">Transmembrane</keyword>
<feature type="transmembrane region" description="Helical" evidence="6">
    <location>
        <begin position="312"/>
        <end position="331"/>
    </location>
</feature>
<feature type="transmembrane region" description="Helical" evidence="6">
    <location>
        <begin position="343"/>
        <end position="364"/>
    </location>
</feature>
<dbReference type="GO" id="GO:0015920">
    <property type="term" value="P:lipopolysaccharide transport"/>
    <property type="evidence" value="ECO:0007669"/>
    <property type="project" value="TreeGrafter"/>
</dbReference>
<evidence type="ECO:0000256" key="1">
    <source>
        <dbReference type="ARBA" id="ARBA00004651"/>
    </source>
</evidence>
<protein>
    <submittedName>
        <fullName evidence="7">Permease YjgP/YjgQ family protein</fullName>
    </submittedName>
</protein>
<evidence type="ECO:0000313" key="7">
    <source>
        <dbReference type="EMBL" id="KCV83806.1"/>
    </source>
</evidence>
<proteinExistence type="predicted"/>
<keyword evidence="4 6" id="KW-1133">Transmembrane helix</keyword>
<dbReference type="EMBL" id="AQQY01000001">
    <property type="protein sequence ID" value="KCV83806.1"/>
    <property type="molecule type" value="Genomic_DNA"/>
</dbReference>
<dbReference type="Proteomes" id="UP000024836">
    <property type="component" value="Unassembled WGS sequence"/>
</dbReference>
<dbReference type="GO" id="GO:0055085">
    <property type="term" value="P:transmembrane transport"/>
    <property type="evidence" value="ECO:0007669"/>
    <property type="project" value="InterPro"/>
</dbReference>
<dbReference type="OrthoDB" id="9798468at2"/>
<evidence type="ECO:0000313" key="8">
    <source>
        <dbReference type="Proteomes" id="UP000024836"/>
    </source>
</evidence>
<dbReference type="PANTHER" id="PTHR33529:SF2">
    <property type="entry name" value="LIPOPOLYSACCHARIDE EXPORT SYSTEM PERMEASE PROTEIN LPTG"/>
    <property type="match status" value="1"/>
</dbReference>